<evidence type="ECO:0000313" key="17">
    <source>
        <dbReference type="EMBL" id="KAF7017220.1"/>
    </source>
</evidence>
<dbReference type="PANTHER" id="PTHR12989">
    <property type="entry name" value="ALPHA-1,2-GLUCOSYLTRANSFERASE ALG10"/>
    <property type="match status" value="1"/>
</dbReference>
<dbReference type="Gramene" id="TraesLAC2D03G01177190.3">
    <property type="protein sequence ID" value="TraesLAC2D03G01177190.3"/>
    <property type="gene ID" value="TraesLAC2D03G01177190"/>
</dbReference>
<reference evidence="17" key="3">
    <citation type="submission" date="2020-03" db="EMBL/GenBank/DDBJ databases">
        <title>The second near-complete assembly of the hexaploid bread wheat (Triticum aestivum) genome.</title>
        <authorList>
            <person name="Zimin A.V."/>
            <person name="Puiu D."/>
            <person name="Shumante A."/>
            <person name="Alonge M."/>
            <person name="Salzberg S.L."/>
        </authorList>
    </citation>
    <scope>NUCLEOTIDE SEQUENCE</scope>
    <source>
        <tissue evidence="17">Leaf</tissue>
    </source>
</reference>
<dbReference type="GO" id="GO:0106073">
    <property type="term" value="F:dolichyl pyrophosphate Glc2Man9GlcNAc2 alpha-1,2-glucosyltransferase activity"/>
    <property type="evidence" value="ECO:0007669"/>
    <property type="project" value="UniProtKB-UniRule"/>
</dbReference>
<evidence type="ECO:0000256" key="1">
    <source>
        <dbReference type="ARBA" id="ARBA00004477"/>
    </source>
</evidence>
<reference evidence="18 19" key="2">
    <citation type="submission" date="2018-05" db="EMBL/GenBank/DDBJ databases">
        <authorList>
            <person name="Thind KAUR A."/>
        </authorList>
    </citation>
    <scope>NUCLEOTIDE SEQUENCE [LARGE SCALE GENOMIC DNA]</scope>
</reference>
<feature type="transmembrane region" description="Helical" evidence="14">
    <location>
        <begin position="98"/>
        <end position="115"/>
    </location>
</feature>
<dbReference type="GO" id="GO:0006488">
    <property type="term" value="P:dolichol-linked oligosaccharide biosynthetic process"/>
    <property type="evidence" value="ECO:0007669"/>
    <property type="project" value="UniProtKB-UniRule"/>
</dbReference>
<feature type="signal peptide" evidence="16">
    <location>
        <begin position="1"/>
        <end position="19"/>
    </location>
</feature>
<dbReference type="InterPro" id="IPR016900">
    <property type="entry name" value="Alg10"/>
</dbReference>
<dbReference type="PANTHER" id="PTHR12989:SF10">
    <property type="entry name" value="DOL-P-GLC:GLC(2)MAN(9)GLCNAC(2)-PP-DOL ALPHA-1,2-GLUCOSYLTRANSFERASE-RELATED"/>
    <property type="match status" value="1"/>
</dbReference>
<evidence type="ECO:0000256" key="14">
    <source>
        <dbReference type="PIRNR" id="PIRNR028810"/>
    </source>
</evidence>
<dbReference type="Proteomes" id="UP000815260">
    <property type="component" value="Chromosome 2D"/>
</dbReference>
<dbReference type="Gramene" id="TraesSYM2D03G01241140.1">
    <property type="protein sequence ID" value="TraesSYM2D03G01241140.1"/>
    <property type="gene ID" value="TraesSYM2D03G01241140"/>
</dbReference>
<dbReference type="Gramene" id="TraesNOR2D03G01241920.2">
    <property type="protein sequence ID" value="TraesNOR2D03G01241920.2"/>
    <property type="gene ID" value="TraesNOR2D03G01241920"/>
</dbReference>
<feature type="compositionally biased region" description="Basic and acidic residues" evidence="15">
    <location>
        <begin position="215"/>
        <end position="229"/>
    </location>
</feature>
<evidence type="ECO:0000256" key="10">
    <source>
        <dbReference type="ARBA" id="ARBA00022989"/>
    </source>
</evidence>
<dbReference type="PIRSF" id="PIRSF028810">
    <property type="entry name" value="Alpha1_2_glucosyltferase_Alg10"/>
    <property type="match status" value="1"/>
</dbReference>
<dbReference type="Gramene" id="TraesARI2D03G01241940.3">
    <property type="protein sequence ID" value="TraesARI2D03G01241940.3"/>
    <property type="gene ID" value="TraesARI2D03G01241940"/>
</dbReference>
<feature type="transmembrane region" description="Helical" evidence="14">
    <location>
        <begin position="127"/>
        <end position="146"/>
    </location>
</feature>
<keyword evidence="11 14" id="KW-0472">Membrane</keyword>
<keyword evidence="16" id="KW-0732">Signal</keyword>
<dbReference type="Pfam" id="PF04922">
    <property type="entry name" value="DIE2_ALG10"/>
    <property type="match status" value="1"/>
</dbReference>
<dbReference type="Gramene" id="TraesLDM2D03G01226580.2">
    <property type="protein sequence ID" value="TraesLDM2D03G01226580.2"/>
    <property type="gene ID" value="TraesLDM2D03G01226580"/>
</dbReference>
<protein>
    <recommendedName>
        <fullName evidence="5 14">Dol-P-Glc:Glc(2)Man(9)GlcNAc(2)-PP-Dol alpha-1,2-glucosyltransferase</fullName>
        <ecNumber evidence="4 14">2.4.1.256</ecNumber>
    </recommendedName>
</protein>
<keyword evidence="7" id="KW-0808">Transferase</keyword>
<evidence type="ECO:0000256" key="2">
    <source>
        <dbReference type="ARBA" id="ARBA00004922"/>
    </source>
</evidence>
<dbReference type="GO" id="GO:0005789">
    <property type="term" value="C:endoplasmic reticulum membrane"/>
    <property type="evidence" value="ECO:0007669"/>
    <property type="project" value="UniProtKB-SubCell"/>
</dbReference>
<comment type="function">
    <text evidence="12">Dol-P-Glc:Glc(2)Man(9)GlcNAc(2)-PP-Dol alpha-1,2-glucosyltransferase that operates in the biosynthetic pathway of dolichol-linked oligosaccharides, the glycan precursors employed in protein asparagine (N)-glycosylation. The assembly of dolichol-linked oligosaccharides begins on the cytosolic side of the endoplasmic reticulum membrane and finishes in its lumen. The sequential addition of sugars to dolichol pyrophosphate produces dolichol-linked oligosaccharides containing fourteen sugars, including two GlcNAcs, nine mannoses and three glucoses. Once assembled, the oligosaccharide is transferred from the lipid to nascent proteins by oligosaccharyltransferases. In the lumen of the endoplasmic reticulum, adds the third and last glucose residue from dolichyl phosphate glucose (Dol-P-Glc) onto the lipid-linked oligosaccharide intermediate Glc(2)Man(9)GlcNAc(2)-PP-Dol to produce Glc(3)Man(9)GlcNAc(2)-PP-Dol.</text>
</comment>
<comment type="similarity">
    <text evidence="3 14">Belongs to the ALG10 glucosyltransferase family.</text>
</comment>
<dbReference type="Gramene" id="TraesMAC2D03G01223730.3">
    <property type="protein sequence ID" value="TraesMAC2D03G01223730.3"/>
    <property type="gene ID" value="TraesMAC2D03G01223730"/>
</dbReference>
<feature type="transmembrane region" description="Helical" evidence="14">
    <location>
        <begin position="278"/>
        <end position="298"/>
    </location>
</feature>
<evidence type="ECO:0000256" key="3">
    <source>
        <dbReference type="ARBA" id="ARBA00010600"/>
    </source>
</evidence>
<keyword evidence="9" id="KW-0256">Endoplasmic reticulum</keyword>
<gene>
    <name evidence="18" type="ORF">CAMPLR22A2D_LOCUS3592</name>
    <name evidence="17" type="ORF">CFC21_030691</name>
</gene>
<feature type="transmembrane region" description="Helical" evidence="14">
    <location>
        <begin position="476"/>
        <end position="496"/>
    </location>
</feature>
<evidence type="ECO:0000256" key="16">
    <source>
        <dbReference type="SAM" id="SignalP"/>
    </source>
</evidence>
<dbReference type="Gramene" id="TraesCS2D03G0817900.1">
    <property type="protein sequence ID" value="TraesCS2D03G0817900.1.CDS"/>
    <property type="gene ID" value="TraesCS2D03G0817900"/>
</dbReference>
<dbReference type="Gramene" id="TraesJUL2D03G01232010.3">
    <property type="protein sequence ID" value="TraesJUL2D03G01232010.3"/>
    <property type="gene ID" value="TraesJUL2D03G01232010"/>
</dbReference>
<dbReference type="Gramene" id="TraesSTA2D03G01214390.3">
    <property type="protein sequence ID" value="TraesSTA2D03G01214390.3"/>
    <property type="gene ID" value="TraesSTA2D03G01214390"/>
</dbReference>
<comment type="caution">
    <text evidence="14">Lacks conserved residue(s) required for the propagation of feature annotation.</text>
</comment>
<evidence type="ECO:0000256" key="11">
    <source>
        <dbReference type="ARBA" id="ARBA00023136"/>
    </source>
</evidence>
<comment type="subcellular location">
    <subcellularLocation>
        <location evidence="1">Endoplasmic reticulum membrane</location>
        <topology evidence="1">Multi-pass membrane protein</topology>
    </subcellularLocation>
</comment>
<keyword evidence="8 14" id="KW-0812">Transmembrane</keyword>
<name>A0A9R1EW52_WHEAT</name>
<evidence type="ECO:0000256" key="8">
    <source>
        <dbReference type="ARBA" id="ARBA00022692"/>
    </source>
</evidence>
<feature type="transmembrane region" description="Helical" evidence="14">
    <location>
        <begin position="433"/>
        <end position="456"/>
    </location>
</feature>
<keyword evidence="6 14" id="KW-0328">Glycosyltransferase</keyword>
<dbReference type="Gramene" id="TraesPARA_EIv1.0_0713530.7">
    <property type="protein sequence ID" value="TraesPARA_EIv1.0_0713530.7.CDS"/>
    <property type="gene ID" value="TraesPARA_EIv1.0_0713530"/>
</dbReference>
<dbReference type="HOGENOM" id="CLU_017053_1_0_1"/>
<dbReference type="EMBL" id="CM022216">
    <property type="protein sequence ID" value="KAF7017220.1"/>
    <property type="molecule type" value="Genomic_DNA"/>
</dbReference>
<proteinExistence type="inferred from homology"/>
<dbReference type="eggNOG" id="KOG2642">
    <property type="taxonomic scope" value="Eukaryota"/>
</dbReference>
<evidence type="ECO:0000256" key="5">
    <source>
        <dbReference type="ARBA" id="ARBA00018512"/>
    </source>
</evidence>
<dbReference type="Gramene" id="TraesPARA_EIv1.0_0713530.2">
    <property type="protein sequence ID" value="TraesPARA_EIv1.0_0713530.2.CDS"/>
    <property type="gene ID" value="TraesPARA_EIv1.0_0713530"/>
</dbReference>
<dbReference type="EMBL" id="LS480641">
    <property type="protein sequence ID" value="SPT18978.1"/>
    <property type="molecule type" value="Genomic_DNA"/>
</dbReference>
<dbReference type="EC" id="2.4.1.256" evidence="4 14"/>
<evidence type="ECO:0000313" key="19">
    <source>
        <dbReference type="Proteomes" id="UP000280104"/>
    </source>
</evidence>
<comment type="pathway">
    <text evidence="2">Protein modification; protein glycosylation.</text>
</comment>
<dbReference type="PaxDb" id="4565-Traes_2DL_0E11C7757.2"/>
<evidence type="ECO:0000256" key="15">
    <source>
        <dbReference type="SAM" id="MobiDB-lite"/>
    </source>
</evidence>
<evidence type="ECO:0000256" key="13">
    <source>
        <dbReference type="ARBA" id="ARBA00048064"/>
    </source>
</evidence>
<feature type="transmembrane region" description="Helical" evidence="14">
    <location>
        <begin position="399"/>
        <end position="421"/>
    </location>
</feature>
<feature type="transmembrane region" description="Helical" evidence="14">
    <location>
        <begin position="318"/>
        <end position="335"/>
    </location>
</feature>
<evidence type="ECO:0000256" key="12">
    <source>
        <dbReference type="ARBA" id="ARBA00044727"/>
    </source>
</evidence>
<dbReference type="STRING" id="4565.W5BR61"/>
<feature type="transmembrane region" description="Helical" evidence="14">
    <location>
        <begin position="356"/>
        <end position="379"/>
    </location>
</feature>
<feature type="transmembrane region" description="Helical" evidence="14">
    <location>
        <begin position="166"/>
        <end position="192"/>
    </location>
</feature>
<dbReference type="Gramene" id="TraesJAG2D03G01231910.2">
    <property type="protein sequence ID" value="TraesJAG2D03G01231910.2"/>
    <property type="gene ID" value="TraesJAG2D03G01231910"/>
</dbReference>
<feature type="chain" id="PRO_5044701144" description="Dol-P-Glc:Glc(2)Man(9)GlcNAc(2)-PP-Dol alpha-1,2-glucosyltransferase" evidence="16">
    <location>
        <begin position="20"/>
        <end position="512"/>
    </location>
</feature>
<evidence type="ECO:0000256" key="6">
    <source>
        <dbReference type="ARBA" id="ARBA00022676"/>
    </source>
</evidence>
<evidence type="ECO:0000256" key="9">
    <source>
        <dbReference type="ARBA" id="ARBA00022824"/>
    </source>
</evidence>
<keyword evidence="10 14" id="KW-1133">Transmembrane helix</keyword>
<comment type="catalytic activity">
    <reaction evidence="13">
        <text>an alpha-D-Glc-(1-&gt;3)-alpha-D-Glc-(1-&gt;3)-alpha-D-Man-(1-&gt;2)-alpha-D-Man-(1-&gt;2)-alpha-D-Man-(1-&gt;3)-[alpha-D-Man-(1-&gt;2)-alpha-D-Man-(1-&gt;3)-[alpha-D-Man-(1-&gt;2)-alpha-D-Man-(1-&gt;6)]-alpha-D-Man-(1-&gt;6)]-beta-D-Man-(1-&gt;4)-beta-D-GlcNAc-(1-&gt;4)-alpha-D-GlcNAc-diphospho-di-trans,poly-cis-dolichol + a di-trans,poly-cis-dolichyl beta-D-glucosyl phosphate = a alpha-D-Glc-(1-&gt;2)-alpha-D-Glc-(1-&gt;3)-alpha-D-Glc-(1-&gt;3)-alpha-D-Man-(1-&gt;2)-alpha-D-Man-(1-&gt;2)-alpha-D-Man-(1-&gt;3)-[alpha-D-Man-(1-&gt;2)-alpha-D-Man-(1-&gt;3)-[alpha-D-Man-(1-&gt;2)-alpha-D-Man-(1-&gt;6)]-alpha-D-Man-(1-&gt;6)]-beta-D-Man-(1-&gt;4)-beta-D-GlcNAc-(1-&gt;4)-alpha-D-GlcNAc-diphospho-di-trans,poly-cis-dolichol + a di-trans,poly-cis-dolichyl phosphate + H(+)</text>
        <dbReference type="Rhea" id="RHEA:29543"/>
        <dbReference type="Rhea" id="RHEA-COMP:19498"/>
        <dbReference type="Rhea" id="RHEA-COMP:19502"/>
        <dbReference type="Rhea" id="RHEA-COMP:19512"/>
        <dbReference type="Rhea" id="RHEA-COMP:19522"/>
        <dbReference type="ChEBI" id="CHEBI:15378"/>
        <dbReference type="ChEBI" id="CHEBI:57525"/>
        <dbReference type="ChEBI" id="CHEBI:57683"/>
        <dbReference type="ChEBI" id="CHEBI:132522"/>
        <dbReference type="ChEBI" id="CHEBI:132523"/>
        <dbReference type="EC" id="2.4.1.256"/>
    </reaction>
    <physiologicalReaction direction="left-to-right" evidence="13">
        <dbReference type="Rhea" id="RHEA:29544"/>
    </physiologicalReaction>
</comment>
<evidence type="ECO:0000313" key="18">
    <source>
        <dbReference type="EMBL" id="SPT18978.1"/>
    </source>
</evidence>
<dbReference type="AlphaFoldDB" id="A0A9R1EW52"/>
<reference evidence="17" key="1">
    <citation type="journal article" date="2017" name="Gigascience">
        <title>The first near-complete assembly of the hexaploid bread wheat genome, Triticum aestivum.</title>
        <authorList>
            <person name="Zimin A.V."/>
            <person name="Puiu D."/>
            <person name="Hall R."/>
            <person name="Kingan S."/>
            <person name="Clavijo B.J."/>
            <person name="Salzberg S.L."/>
        </authorList>
    </citation>
    <scope>NUCLEOTIDE SEQUENCE</scope>
    <source>
        <tissue evidence="17">Leaf</tissue>
    </source>
</reference>
<feature type="region of interest" description="Disordered" evidence="15">
    <location>
        <begin position="210"/>
        <end position="230"/>
    </location>
</feature>
<dbReference type="Proteomes" id="UP000280104">
    <property type="component" value="Chromosome II"/>
</dbReference>
<accession>A0A9R1EW52</accession>
<organism evidence="17">
    <name type="scientific">Triticum aestivum</name>
    <name type="common">Wheat</name>
    <dbReference type="NCBI Taxonomy" id="4565"/>
    <lineage>
        <taxon>Eukaryota</taxon>
        <taxon>Viridiplantae</taxon>
        <taxon>Streptophyta</taxon>
        <taxon>Embryophyta</taxon>
        <taxon>Tracheophyta</taxon>
        <taxon>Spermatophyta</taxon>
        <taxon>Magnoliopsida</taxon>
        <taxon>Liliopsida</taxon>
        <taxon>Poales</taxon>
        <taxon>Poaceae</taxon>
        <taxon>BOP clade</taxon>
        <taxon>Pooideae</taxon>
        <taxon>Triticodae</taxon>
        <taxon>Triticeae</taxon>
        <taxon>Triticinae</taxon>
        <taxon>Triticum</taxon>
    </lineage>
</organism>
<sequence>MGRLAVAAAVAAWAIPIAALVDSIVPDPYMDEIFHVPQAQHYCRGDFLTWDPMITTPPGLYYISLAYLASLFPGAWAIKVAEAFDPLCTTALLRSTNVIMAMVCGVLVHDLLLCIKPGIGKTKATAYAILVALYPVHWFFTFLYYTDVASLASVLAMYLSCLKKRFWVSALFGALSILFRQTNVIWMIFFAANGAIAYVQDLSLSDCLSDENSEPTDKSRTEVSDRDSKVSALGLRRRRTNHPIRKRGVVSGSTKSHTSFTEELFDIGFKIWNSKCKVLITFAPFAIVLVAFGAFIIWNGGIVLGAKEAHVVSPHFAQLLYFGLVSATALLPWHFTPGRVSDLFHWCRKNKTFSSLAMLIALGLSFVAVHLFSIAHPYLLADNRHYTFYIWRKAIQARWMMKYILIPLYVYSWFSVINILVFPDLTGKSQPRVWVVSFVFSVALVLVPAPLVEFRYYTIPLVILVLNSPVIGNGKLLALGSAYAAVDLFTLAMFLFRPFHWGHEPGTQRFMW</sequence>
<evidence type="ECO:0000256" key="4">
    <source>
        <dbReference type="ARBA" id="ARBA00011967"/>
    </source>
</evidence>
<evidence type="ECO:0000256" key="7">
    <source>
        <dbReference type="ARBA" id="ARBA00022679"/>
    </source>
</evidence>